<dbReference type="PANTHER" id="PTHR28160:SF1">
    <property type="entry name" value="LARGE RIBOSOMAL SUBUNIT PROTEIN ML57"/>
    <property type="match status" value="1"/>
</dbReference>
<name>A0A0C3CB05_PILCF</name>
<evidence type="ECO:0000259" key="2">
    <source>
        <dbReference type="Pfam" id="PF14622"/>
    </source>
</evidence>
<gene>
    <name evidence="3" type="ORF">PILCRDRAFT_815332</name>
</gene>
<evidence type="ECO:0000313" key="3">
    <source>
        <dbReference type="EMBL" id="KIM86892.1"/>
    </source>
</evidence>
<dbReference type="GO" id="GO:0004525">
    <property type="term" value="F:ribonuclease III activity"/>
    <property type="evidence" value="ECO:0007669"/>
    <property type="project" value="InterPro"/>
</dbReference>
<feature type="region of interest" description="Disordered" evidence="1">
    <location>
        <begin position="1"/>
        <end position="24"/>
    </location>
</feature>
<dbReference type="EMBL" id="KN832980">
    <property type="protein sequence ID" value="KIM86892.1"/>
    <property type="molecule type" value="Genomic_DNA"/>
</dbReference>
<evidence type="ECO:0000256" key="1">
    <source>
        <dbReference type="SAM" id="MobiDB-lite"/>
    </source>
</evidence>
<dbReference type="InterPro" id="IPR040030">
    <property type="entry name" value="Ribosomal_mL57"/>
</dbReference>
<dbReference type="STRING" id="765440.A0A0C3CB05"/>
<proteinExistence type="predicted"/>
<evidence type="ECO:0000313" key="4">
    <source>
        <dbReference type="Proteomes" id="UP000054166"/>
    </source>
</evidence>
<accession>A0A0C3CB05</accession>
<sequence>MSRSLARLNSSTRSIPSIPSGSVLAPPRTSLVLRRCLHASIRSRPEVRRRGSNDDQTSYIITRHNHSTTAVSVPSVLDSDAEEPESTLSPEDEQVLDSRFSRHLNQQFAPLKFPPDLAKRILTHGSHNKSLQDGHNARLGFVGRRVLHAYLLMFLHSSPASDSTHDYELIASRALNTYGLGQYVAPKWHLGRILRWHPTIKPGTFKYDPKNMGKTSADDVDPELAVALRSHPQVIKSVGLYKVMGEAVQAIVGGAYHQFGGSVTHRLFHTRILPHLLISGPLGLHDAYHADAYNKGKSLAARGLVRRTGP</sequence>
<dbReference type="GO" id="GO:0006396">
    <property type="term" value="P:RNA processing"/>
    <property type="evidence" value="ECO:0007669"/>
    <property type="project" value="InterPro"/>
</dbReference>
<dbReference type="PANTHER" id="PTHR28160">
    <property type="entry name" value="54S RIBOSOMAL PROTEIN L15, MITOCHONDRIAL"/>
    <property type="match status" value="1"/>
</dbReference>
<reference evidence="4" key="2">
    <citation type="submission" date="2015-01" db="EMBL/GenBank/DDBJ databases">
        <title>Evolutionary Origins and Diversification of the Mycorrhizal Mutualists.</title>
        <authorList>
            <consortium name="DOE Joint Genome Institute"/>
            <consortium name="Mycorrhizal Genomics Consortium"/>
            <person name="Kohler A."/>
            <person name="Kuo A."/>
            <person name="Nagy L.G."/>
            <person name="Floudas D."/>
            <person name="Copeland A."/>
            <person name="Barry K.W."/>
            <person name="Cichocki N."/>
            <person name="Veneault-Fourrey C."/>
            <person name="LaButti K."/>
            <person name="Lindquist E.A."/>
            <person name="Lipzen A."/>
            <person name="Lundell T."/>
            <person name="Morin E."/>
            <person name="Murat C."/>
            <person name="Riley R."/>
            <person name="Ohm R."/>
            <person name="Sun H."/>
            <person name="Tunlid A."/>
            <person name="Henrissat B."/>
            <person name="Grigoriev I.V."/>
            <person name="Hibbett D.S."/>
            <person name="Martin F."/>
        </authorList>
    </citation>
    <scope>NUCLEOTIDE SEQUENCE [LARGE SCALE GENOMIC DNA]</scope>
    <source>
        <strain evidence="4">F 1598</strain>
    </source>
</reference>
<dbReference type="SUPFAM" id="SSF69065">
    <property type="entry name" value="RNase III domain-like"/>
    <property type="match status" value="1"/>
</dbReference>
<dbReference type="InParanoid" id="A0A0C3CB05"/>
<keyword evidence="4" id="KW-1185">Reference proteome</keyword>
<dbReference type="InterPro" id="IPR000999">
    <property type="entry name" value="RNase_III_dom"/>
</dbReference>
<dbReference type="HOGENOM" id="CLU_073894_0_0_1"/>
<reference evidence="3 4" key="1">
    <citation type="submission" date="2014-04" db="EMBL/GenBank/DDBJ databases">
        <authorList>
            <consortium name="DOE Joint Genome Institute"/>
            <person name="Kuo A."/>
            <person name="Tarkka M."/>
            <person name="Buscot F."/>
            <person name="Kohler A."/>
            <person name="Nagy L.G."/>
            <person name="Floudas D."/>
            <person name="Copeland A."/>
            <person name="Barry K.W."/>
            <person name="Cichocki N."/>
            <person name="Veneault-Fourrey C."/>
            <person name="LaButti K."/>
            <person name="Lindquist E.A."/>
            <person name="Lipzen A."/>
            <person name="Lundell T."/>
            <person name="Morin E."/>
            <person name="Murat C."/>
            <person name="Sun H."/>
            <person name="Tunlid A."/>
            <person name="Henrissat B."/>
            <person name="Grigoriev I.V."/>
            <person name="Hibbett D.S."/>
            <person name="Martin F."/>
            <person name="Nordberg H.P."/>
            <person name="Cantor M.N."/>
            <person name="Hua S.X."/>
        </authorList>
    </citation>
    <scope>NUCLEOTIDE SEQUENCE [LARGE SCALE GENOMIC DNA]</scope>
    <source>
        <strain evidence="3 4">F 1598</strain>
    </source>
</reference>
<protein>
    <recommendedName>
        <fullName evidence="2">RNase III domain-containing protein</fullName>
    </recommendedName>
</protein>
<organism evidence="3 4">
    <name type="scientific">Piloderma croceum (strain F 1598)</name>
    <dbReference type="NCBI Taxonomy" id="765440"/>
    <lineage>
        <taxon>Eukaryota</taxon>
        <taxon>Fungi</taxon>
        <taxon>Dikarya</taxon>
        <taxon>Basidiomycota</taxon>
        <taxon>Agaricomycotina</taxon>
        <taxon>Agaricomycetes</taxon>
        <taxon>Agaricomycetidae</taxon>
        <taxon>Atheliales</taxon>
        <taxon>Atheliaceae</taxon>
        <taxon>Piloderma</taxon>
    </lineage>
</organism>
<feature type="domain" description="RNase III" evidence="2">
    <location>
        <begin position="116"/>
        <end position="198"/>
    </location>
</feature>
<dbReference type="GO" id="GO:0003735">
    <property type="term" value="F:structural constituent of ribosome"/>
    <property type="evidence" value="ECO:0007669"/>
    <property type="project" value="InterPro"/>
</dbReference>
<dbReference type="GO" id="GO:0005762">
    <property type="term" value="C:mitochondrial large ribosomal subunit"/>
    <property type="evidence" value="ECO:0007669"/>
    <property type="project" value="InterPro"/>
</dbReference>
<dbReference type="AlphaFoldDB" id="A0A0C3CB05"/>
<dbReference type="GO" id="GO:0032543">
    <property type="term" value="P:mitochondrial translation"/>
    <property type="evidence" value="ECO:0007669"/>
    <property type="project" value="InterPro"/>
</dbReference>
<dbReference type="Proteomes" id="UP000054166">
    <property type="component" value="Unassembled WGS sequence"/>
</dbReference>
<feature type="compositionally biased region" description="Polar residues" evidence="1">
    <location>
        <begin position="1"/>
        <end position="20"/>
    </location>
</feature>
<dbReference type="Pfam" id="PF14622">
    <property type="entry name" value="Ribonucleas_3_3"/>
    <property type="match status" value="1"/>
</dbReference>
<dbReference type="Gene3D" id="1.10.1520.10">
    <property type="entry name" value="Ribonuclease III domain"/>
    <property type="match status" value="1"/>
</dbReference>
<dbReference type="InterPro" id="IPR036389">
    <property type="entry name" value="RNase_III_sf"/>
</dbReference>
<dbReference type="OrthoDB" id="2281895at2759"/>